<dbReference type="WormBase" id="F32B6.4">
    <property type="protein sequence ID" value="CE52879"/>
    <property type="gene ID" value="WBGene00009321"/>
</dbReference>
<dbReference type="Bgee" id="WBGene00009321">
    <property type="expression patterns" value="Expressed in material anatomical entity and 2 other cell types or tissues"/>
</dbReference>
<dbReference type="SMR" id="O45432"/>
<reference evidence="2 3" key="1">
    <citation type="journal article" date="1998" name="Science">
        <title>Genome sequence of the nematode C. elegans: a platform for investigating biology.</title>
        <authorList>
            <consortium name="The C. elegans sequencing consortium"/>
            <person name="Sulson J.E."/>
            <person name="Waterston R."/>
        </authorList>
    </citation>
    <scope>NUCLEOTIDE SEQUENCE [LARGE SCALE GENOMIC DNA]</scope>
    <source>
        <strain evidence="2 3">Bristol N2</strain>
    </source>
</reference>
<dbReference type="PIR" id="T21646">
    <property type="entry name" value="T21646"/>
</dbReference>
<dbReference type="STRING" id="6239.F32B6.4.1"/>
<evidence type="ECO:0000313" key="4">
    <source>
        <dbReference type="WormBase" id="F32B6.4"/>
    </source>
</evidence>
<feature type="compositionally biased region" description="Polar residues" evidence="1">
    <location>
        <begin position="55"/>
        <end position="77"/>
    </location>
</feature>
<dbReference type="PANTHER" id="PTHR31128:SF6">
    <property type="entry name" value="SH2 DOMAIN-CONTAINING PROTEIN"/>
    <property type="match status" value="1"/>
</dbReference>
<gene>
    <name evidence="2" type="ORF">CELE_F32B6.4</name>
    <name evidence="2 4" type="ORF">F32B6.4</name>
</gene>
<dbReference type="AlphaFoldDB" id="O45432"/>
<evidence type="ECO:0000313" key="2">
    <source>
        <dbReference type="EMBL" id="CAB03040.2"/>
    </source>
</evidence>
<dbReference type="PANTHER" id="PTHR31128">
    <property type="entry name" value="PROTEIN CBR-CLEC-135-RELATED"/>
    <property type="match status" value="1"/>
</dbReference>
<keyword evidence="3" id="KW-1185">Reference proteome</keyword>
<dbReference type="PeptideAtlas" id="O45432"/>
<dbReference type="AGR" id="WB:WBGene00009321"/>
<dbReference type="eggNOG" id="ENOG502T0UY">
    <property type="taxonomic scope" value="Eukaryota"/>
</dbReference>
<dbReference type="FunCoup" id="O45432">
    <property type="interactions" value="1"/>
</dbReference>
<dbReference type="PaxDb" id="6239-F32B6.4.2"/>
<dbReference type="UCSC" id="F32B6.4">
    <property type="organism name" value="c. elegans"/>
</dbReference>
<dbReference type="Proteomes" id="UP000001940">
    <property type="component" value="Chromosome IV"/>
</dbReference>
<accession>O45432</accession>
<evidence type="ECO:0000256" key="1">
    <source>
        <dbReference type="SAM" id="MobiDB-lite"/>
    </source>
</evidence>
<name>O45432_CAEEL</name>
<dbReference type="HOGENOM" id="CLU_105996_0_0_1"/>
<protein>
    <submittedName>
        <fullName evidence="2">SH2 domain-containing protein</fullName>
    </submittedName>
</protein>
<dbReference type="MINT" id="O45432"/>
<evidence type="ECO:0000313" key="3">
    <source>
        <dbReference type="Proteomes" id="UP000001940"/>
    </source>
</evidence>
<dbReference type="InParanoid" id="O45432"/>
<feature type="region of interest" description="Disordered" evidence="1">
    <location>
        <begin position="1"/>
        <end position="43"/>
    </location>
</feature>
<dbReference type="EMBL" id="BX284604">
    <property type="protein sequence ID" value="CAB03040.2"/>
    <property type="molecule type" value="Genomic_DNA"/>
</dbReference>
<dbReference type="OrthoDB" id="5868621at2759"/>
<evidence type="ECO:0007829" key="5">
    <source>
        <dbReference type="PeptideAtlas" id="O45432"/>
    </source>
</evidence>
<feature type="compositionally biased region" description="Basic and acidic residues" evidence="1">
    <location>
        <begin position="1"/>
        <end position="11"/>
    </location>
</feature>
<keyword evidence="5" id="KW-1267">Proteomics identification</keyword>
<feature type="compositionally biased region" description="Polar residues" evidence="1">
    <location>
        <begin position="23"/>
        <end position="43"/>
    </location>
</feature>
<dbReference type="IntAct" id="O45432">
    <property type="interactions" value="2"/>
</dbReference>
<organism evidence="2 3">
    <name type="scientific">Caenorhabditis elegans</name>
    <dbReference type="NCBI Taxonomy" id="6239"/>
    <lineage>
        <taxon>Eukaryota</taxon>
        <taxon>Metazoa</taxon>
        <taxon>Ecdysozoa</taxon>
        <taxon>Nematoda</taxon>
        <taxon>Chromadorea</taxon>
        <taxon>Rhabditida</taxon>
        <taxon>Rhabditina</taxon>
        <taxon>Rhabditomorpha</taxon>
        <taxon>Rhabditoidea</taxon>
        <taxon>Rhabditidae</taxon>
        <taxon>Peloderinae</taxon>
        <taxon>Caenorhabditis</taxon>
    </lineage>
</organism>
<feature type="region of interest" description="Disordered" evidence="1">
    <location>
        <begin position="55"/>
        <end position="80"/>
    </location>
</feature>
<proteinExistence type="evidence at protein level"/>
<sequence>MRPSGRMEYKRQSNGGSGGGGRQLNNTCNSNISVPNAFSPRSYSSRGTEIWSVATSGSSNSTTELQGAQSPSMGSRVSDSHLLTLGSDSRSVSNNLNIAATMAEPNLEEHLKGVLHKKEAAKLTSPSDFTLYYRVTKGQSKSEVATTIPLFICYRNADNQVSNFRVVQVLTENNSMWWTVIINKQHTQMFRRLSDLVRCYHSYRYINPETGGSEIFPISKCSSQVPTNP</sequence>